<sequence length="78" mass="9217">MYIIVYGDNCTDPTLYVCQIFIVDLLTLGPGWFMMLISEDLRKDVIRRWRPTRMLNISIQHSRCQPQFTMSAPSTRVY</sequence>
<keyword evidence="1" id="KW-0812">Transmembrane</keyword>
<dbReference type="AlphaFoldDB" id="A0A7E4V7V2"/>
<dbReference type="WBParaSite" id="Pan_g17153.t1">
    <property type="protein sequence ID" value="Pan_g17153.t1"/>
    <property type="gene ID" value="Pan_g17153"/>
</dbReference>
<proteinExistence type="predicted"/>
<evidence type="ECO:0000256" key="1">
    <source>
        <dbReference type="SAM" id="Phobius"/>
    </source>
</evidence>
<dbReference type="Proteomes" id="UP000492821">
    <property type="component" value="Unassembled WGS sequence"/>
</dbReference>
<reference evidence="3" key="2">
    <citation type="submission" date="2020-10" db="UniProtKB">
        <authorList>
            <consortium name="WormBaseParasite"/>
        </authorList>
    </citation>
    <scope>IDENTIFICATION</scope>
</reference>
<evidence type="ECO:0000313" key="2">
    <source>
        <dbReference type="Proteomes" id="UP000492821"/>
    </source>
</evidence>
<keyword evidence="2" id="KW-1185">Reference proteome</keyword>
<keyword evidence="1" id="KW-0472">Membrane</keyword>
<name>A0A7E4V7V2_PANRE</name>
<accession>A0A7E4V7V2</accession>
<evidence type="ECO:0000313" key="3">
    <source>
        <dbReference type="WBParaSite" id="Pan_g17153.t1"/>
    </source>
</evidence>
<reference evidence="2" key="1">
    <citation type="journal article" date="2013" name="Genetics">
        <title>The draft genome and transcriptome of Panagrellus redivivus are shaped by the harsh demands of a free-living lifestyle.</title>
        <authorList>
            <person name="Srinivasan J."/>
            <person name="Dillman A.R."/>
            <person name="Macchietto M.G."/>
            <person name="Heikkinen L."/>
            <person name="Lakso M."/>
            <person name="Fracchia K.M."/>
            <person name="Antoshechkin I."/>
            <person name="Mortazavi A."/>
            <person name="Wong G."/>
            <person name="Sternberg P.W."/>
        </authorList>
    </citation>
    <scope>NUCLEOTIDE SEQUENCE [LARGE SCALE GENOMIC DNA]</scope>
    <source>
        <strain evidence="2">MT8872</strain>
    </source>
</reference>
<feature type="transmembrane region" description="Helical" evidence="1">
    <location>
        <begin position="14"/>
        <end position="37"/>
    </location>
</feature>
<protein>
    <submittedName>
        <fullName evidence="3">Ovule protein</fullName>
    </submittedName>
</protein>
<organism evidence="2 3">
    <name type="scientific">Panagrellus redivivus</name>
    <name type="common">Microworm</name>
    <dbReference type="NCBI Taxonomy" id="6233"/>
    <lineage>
        <taxon>Eukaryota</taxon>
        <taxon>Metazoa</taxon>
        <taxon>Ecdysozoa</taxon>
        <taxon>Nematoda</taxon>
        <taxon>Chromadorea</taxon>
        <taxon>Rhabditida</taxon>
        <taxon>Tylenchina</taxon>
        <taxon>Panagrolaimomorpha</taxon>
        <taxon>Panagrolaimoidea</taxon>
        <taxon>Panagrolaimidae</taxon>
        <taxon>Panagrellus</taxon>
    </lineage>
</organism>
<keyword evidence="1" id="KW-1133">Transmembrane helix</keyword>